<keyword evidence="3" id="KW-1185">Reference proteome</keyword>
<protein>
    <recommendedName>
        <fullName evidence="1">2EXR domain-containing protein</fullName>
    </recommendedName>
</protein>
<evidence type="ECO:0000259" key="1">
    <source>
        <dbReference type="Pfam" id="PF20150"/>
    </source>
</evidence>
<evidence type="ECO:0000313" key="2">
    <source>
        <dbReference type="EMBL" id="KAL2074549.1"/>
    </source>
</evidence>
<organism evidence="2 3">
    <name type="scientific">Oculimacula yallundae</name>
    <dbReference type="NCBI Taxonomy" id="86028"/>
    <lineage>
        <taxon>Eukaryota</taxon>
        <taxon>Fungi</taxon>
        <taxon>Dikarya</taxon>
        <taxon>Ascomycota</taxon>
        <taxon>Pezizomycotina</taxon>
        <taxon>Leotiomycetes</taxon>
        <taxon>Helotiales</taxon>
        <taxon>Ploettnerulaceae</taxon>
        <taxon>Oculimacula</taxon>
    </lineage>
</organism>
<dbReference type="Proteomes" id="UP001595075">
    <property type="component" value="Unassembled WGS sequence"/>
</dbReference>
<gene>
    <name evidence="2" type="ORF">VTL71DRAFT_8327</name>
</gene>
<feature type="domain" description="2EXR" evidence="1">
    <location>
        <begin position="11"/>
        <end position="97"/>
    </location>
</feature>
<reference evidence="2 3" key="1">
    <citation type="journal article" date="2024" name="Commun. Biol.">
        <title>Comparative genomic analysis of thermophilic fungi reveals convergent evolutionary adaptations and gene losses.</title>
        <authorList>
            <person name="Steindorff A.S."/>
            <person name="Aguilar-Pontes M.V."/>
            <person name="Robinson A.J."/>
            <person name="Andreopoulos B."/>
            <person name="LaButti K."/>
            <person name="Kuo A."/>
            <person name="Mondo S."/>
            <person name="Riley R."/>
            <person name="Otillar R."/>
            <person name="Haridas S."/>
            <person name="Lipzen A."/>
            <person name="Grimwood J."/>
            <person name="Schmutz J."/>
            <person name="Clum A."/>
            <person name="Reid I.D."/>
            <person name="Moisan M.C."/>
            <person name="Butler G."/>
            <person name="Nguyen T.T.M."/>
            <person name="Dewar K."/>
            <person name="Conant G."/>
            <person name="Drula E."/>
            <person name="Henrissat B."/>
            <person name="Hansel C."/>
            <person name="Singer S."/>
            <person name="Hutchinson M.I."/>
            <person name="de Vries R.P."/>
            <person name="Natvig D.O."/>
            <person name="Powell A.J."/>
            <person name="Tsang A."/>
            <person name="Grigoriev I.V."/>
        </authorList>
    </citation>
    <scope>NUCLEOTIDE SEQUENCE [LARGE SCALE GENOMIC DNA]</scope>
    <source>
        <strain evidence="2 3">CBS 494.80</strain>
    </source>
</reference>
<sequence length="305" mass="35082">MASSSPQAGEFTLFGELRTELRLKIWELSLPGPRIVFIEVTHSNGSLGTGFSSPCPRPNLLLACKESYDVASKHYEQAFGTDHALPQIWFDFHTDVLYLDYDWPRISDLGLSELECGKVRHLAILETTVESFEFEIEELEDYEDYLSAFVLPEFPNLKRLTISKHGPFHTRKDAAHLLFADVGEPGDGMLLCKPIEDAEDESEDEYEAEHLRELRYFESEYDFVDREGFIDIEKLNMHRRERLDVLYHSDEEDDGGHAEVDLPPLPIIDHKIITTPSILKDILRSRPLDRDEPLDLALRHSLSRP</sequence>
<evidence type="ECO:0000313" key="3">
    <source>
        <dbReference type="Proteomes" id="UP001595075"/>
    </source>
</evidence>
<name>A0ABR4CXA6_9HELO</name>
<accession>A0ABR4CXA6</accession>
<dbReference type="InterPro" id="IPR045518">
    <property type="entry name" value="2EXR"/>
</dbReference>
<dbReference type="Pfam" id="PF20150">
    <property type="entry name" value="2EXR"/>
    <property type="match status" value="1"/>
</dbReference>
<dbReference type="PANTHER" id="PTHR35910">
    <property type="entry name" value="2EXR DOMAIN-CONTAINING PROTEIN"/>
    <property type="match status" value="1"/>
</dbReference>
<proteinExistence type="predicted"/>
<comment type="caution">
    <text evidence="2">The sequence shown here is derived from an EMBL/GenBank/DDBJ whole genome shotgun (WGS) entry which is preliminary data.</text>
</comment>
<dbReference type="EMBL" id="JAZHXI010000002">
    <property type="protein sequence ID" value="KAL2074549.1"/>
    <property type="molecule type" value="Genomic_DNA"/>
</dbReference>
<dbReference type="PANTHER" id="PTHR35910:SF6">
    <property type="entry name" value="2EXR DOMAIN-CONTAINING PROTEIN"/>
    <property type="match status" value="1"/>
</dbReference>